<dbReference type="CDD" id="cd00392">
    <property type="entry name" value="Ribosomal_L13"/>
    <property type="match status" value="1"/>
</dbReference>
<evidence type="ECO:0000256" key="2">
    <source>
        <dbReference type="ARBA" id="ARBA00022980"/>
    </source>
</evidence>
<evidence type="ECO:0000256" key="1">
    <source>
        <dbReference type="ARBA" id="ARBA00006227"/>
    </source>
</evidence>
<dbReference type="GO" id="GO:0022625">
    <property type="term" value="C:cytosolic large ribosomal subunit"/>
    <property type="evidence" value="ECO:0007669"/>
    <property type="project" value="TreeGrafter"/>
</dbReference>
<evidence type="ECO:0000256" key="3">
    <source>
        <dbReference type="ARBA" id="ARBA00023274"/>
    </source>
</evidence>
<dbReference type="Proteomes" id="UP000229916">
    <property type="component" value="Unassembled WGS sequence"/>
</dbReference>
<dbReference type="GO" id="GO:0017148">
    <property type="term" value="P:negative regulation of translation"/>
    <property type="evidence" value="ECO:0007669"/>
    <property type="project" value="TreeGrafter"/>
</dbReference>
<sequence length="141" mass="16078">MKTHQTKLKEVQRQWHLIDAQDKILGKVATRAAFLLQGKHKANFVPYLDNGDYVVIINAVQVVVSGKKEQAKMYYTYSGYPSGLKAKNLAALRSQEPQKIIIQAVKGMLPKSRLGRAMLKKLYVYAKFHDFKNKTLNIIET</sequence>
<protein>
    <recommendedName>
        <fullName evidence="4">Large ribosomal subunit protein uL13</fullName>
    </recommendedName>
</protein>
<evidence type="ECO:0000313" key="5">
    <source>
        <dbReference type="EMBL" id="PIU68666.1"/>
    </source>
</evidence>
<dbReference type="AlphaFoldDB" id="A0A2M7AMN9"/>
<dbReference type="InterPro" id="IPR005823">
    <property type="entry name" value="Ribosomal_uL13_bac-type"/>
</dbReference>
<dbReference type="NCBIfam" id="TIGR01066">
    <property type="entry name" value="rplM_bact"/>
    <property type="match status" value="1"/>
</dbReference>
<dbReference type="InterPro" id="IPR036899">
    <property type="entry name" value="Ribosomal_uL13_sf"/>
</dbReference>
<dbReference type="Pfam" id="PF00572">
    <property type="entry name" value="Ribosomal_L13"/>
    <property type="match status" value="1"/>
</dbReference>
<dbReference type="Gene3D" id="3.90.1180.10">
    <property type="entry name" value="Ribosomal protein L13"/>
    <property type="match status" value="1"/>
</dbReference>
<dbReference type="InterPro" id="IPR005822">
    <property type="entry name" value="Ribosomal_uL13"/>
</dbReference>
<dbReference type="HAMAP" id="MF_01366">
    <property type="entry name" value="Ribosomal_uL13"/>
    <property type="match status" value="1"/>
</dbReference>
<dbReference type="GO" id="GO:0006412">
    <property type="term" value="P:translation"/>
    <property type="evidence" value="ECO:0007669"/>
    <property type="project" value="UniProtKB-UniRule"/>
</dbReference>
<dbReference type="PIRSF" id="PIRSF002181">
    <property type="entry name" value="Ribosomal_L13"/>
    <property type="match status" value="1"/>
</dbReference>
<comment type="function">
    <text evidence="4">This protein is one of the early assembly proteins of the 50S ribosomal subunit, although it is not seen to bind rRNA by itself. It is important during the early stages of 50S assembly.</text>
</comment>
<dbReference type="GO" id="GO:0003729">
    <property type="term" value="F:mRNA binding"/>
    <property type="evidence" value="ECO:0007669"/>
    <property type="project" value="TreeGrafter"/>
</dbReference>
<proteinExistence type="inferred from homology"/>
<reference evidence="6" key="1">
    <citation type="submission" date="2017-09" db="EMBL/GenBank/DDBJ databases">
        <title>Depth-based differentiation of microbial function through sediment-hosted aquifers and enrichment of novel symbionts in the deep terrestrial subsurface.</title>
        <authorList>
            <person name="Probst A.J."/>
            <person name="Ladd B."/>
            <person name="Jarett J.K."/>
            <person name="Geller-Mcgrath D.E."/>
            <person name="Sieber C.M.K."/>
            <person name="Emerson J.B."/>
            <person name="Anantharaman K."/>
            <person name="Thomas B.C."/>
            <person name="Malmstrom R."/>
            <person name="Stieglmeier M."/>
            <person name="Klingl A."/>
            <person name="Woyke T."/>
            <person name="Ryan C.M."/>
            <person name="Banfield J.F."/>
        </authorList>
    </citation>
    <scope>NUCLEOTIDE SEQUENCE [LARGE SCALE GENOMIC DNA]</scope>
</reference>
<dbReference type="SUPFAM" id="SSF52161">
    <property type="entry name" value="Ribosomal protein L13"/>
    <property type="match status" value="1"/>
</dbReference>
<keyword evidence="2 4" id="KW-0689">Ribosomal protein</keyword>
<dbReference type="PANTHER" id="PTHR11545">
    <property type="entry name" value="RIBOSOMAL PROTEIN L13"/>
    <property type="match status" value="1"/>
</dbReference>
<comment type="similarity">
    <text evidence="1 4">Belongs to the universal ribosomal protein uL13 family.</text>
</comment>
<comment type="caution">
    <text evidence="5">The sequence shown here is derived from an EMBL/GenBank/DDBJ whole genome shotgun (WGS) entry which is preliminary data.</text>
</comment>
<evidence type="ECO:0000313" key="6">
    <source>
        <dbReference type="Proteomes" id="UP000229916"/>
    </source>
</evidence>
<keyword evidence="3 4" id="KW-0687">Ribonucleoprotein</keyword>
<dbReference type="PANTHER" id="PTHR11545:SF2">
    <property type="entry name" value="LARGE RIBOSOMAL SUBUNIT PROTEIN UL13M"/>
    <property type="match status" value="1"/>
</dbReference>
<dbReference type="GO" id="GO:0003735">
    <property type="term" value="F:structural constituent of ribosome"/>
    <property type="evidence" value="ECO:0007669"/>
    <property type="project" value="InterPro"/>
</dbReference>
<comment type="subunit">
    <text evidence="4">Part of the 50S ribosomal subunit.</text>
</comment>
<organism evidence="5 6">
    <name type="scientific">candidate division WWE3 bacterium CG06_land_8_20_14_3_00_42_16</name>
    <dbReference type="NCBI Taxonomy" id="1975083"/>
    <lineage>
        <taxon>Bacteria</taxon>
        <taxon>Katanobacteria</taxon>
    </lineage>
</organism>
<name>A0A2M7AMN9_UNCKA</name>
<accession>A0A2M7AMN9</accession>
<evidence type="ECO:0000256" key="4">
    <source>
        <dbReference type="HAMAP-Rule" id="MF_01366"/>
    </source>
</evidence>
<gene>
    <name evidence="4" type="primary">rplM</name>
    <name evidence="5" type="ORF">COS81_03245</name>
</gene>
<dbReference type="EMBL" id="PEWD01000064">
    <property type="protein sequence ID" value="PIU68666.1"/>
    <property type="molecule type" value="Genomic_DNA"/>
</dbReference>